<dbReference type="GO" id="GO:0006047">
    <property type="term" value="P:UDP-N-acetylglucosamine metabolic process"/>
    <property type="evidence" value="ECO:0007669"/>
    <property type="project" value="TreeGrafter"/>
</dbReference>
<dbReference type="GO" id="GO:0004360">
    <property type="term" value="F:glutamine-fructose-6-phosphate transaminase (isomerizing) activity"/>
    <property type="evidence" value="ECO:0007669"/>
    <property type="project" value="TreeGrafter"/>
</dbReference>
<evidence type="ECO:0000313" key="3">
    <source>
        <dbReference type="Proteomes" id="UP000007797"/>
    </source>
</evidence>
<dbReference type="GO" id="GO:0006002">
    <property type="term" value="P:fructose 6-phosphate metabolic process"/>
    <property type="evidence" value="ECO:0007669"/>
    <property type="project" value="TreeGrafter"/>
</dbReference>
<dbReference type="AlphaFoldDB" id="F4PNF7"/>
<dbReference type="Pfam" id="PF01380">
    <property type="entry name" value="SIS"/>
    <property type="match status" value="1"/>
</dbReference>
<reference evidence="3" key="1">
    <citation type="journal article" date="2011" name="Genome Res.">
        <title>Phylogeny-wide analysis of social amoeba genomes highlights ancient origins for complex intercellular communication.</title>
        <authorList>
            <person name="Heidel A.J."/>
            <person name="Lawal H.M."/>
            <person name="Felder M."/>
            <person name="Schilde C."/>
            <person name="Helps N.R."/>
            <person name="Tunggal B."/>
            <person name="Rivero F."/>
            <person name="John U."/>
            <person name="Schleicher M."/>
            <person name="Eichinger L."/>
            <person name="Platzer M."/>
            <person name="Noegel A.A."/>
            <person name="Schaap P."/>
            <person name="Gloeckner G."/>
        </authorList>
    </citation>
    <scope>NUCLEOTIDE SEQUENCE [LARGE SCALE GENOMIC DNA]</scope>
    <source>
        <strain evidence="3">SH3</strain>
    </source>
</reference>
<dbReference type="KEGG" id="dfa:DFA_05140"/>
<dbReference type="RefSeq" id="XP_004360861.1">
    <property type="nucleotide sequence ID" value="XM_004360804.1"/>
</dbReference>
<dbReference type="GeneID" id="14875599"/>
<dbReference type="Gene3D" id="3.40.50.10490">
    <property type="entry name" value="Glucose-6-phosphate isomerase like protein, domain 1"/>
    <property type="match status" value="2"/>
</dbReference>
<accession>F4PNF7</accession>
<dbReference type="OMA" id="YHMYDMI"/>
<dbReference type="STRING" id="1054147.F4PNF7"/>
<evidence type="ECO:0000259" key="1">
    <source>
        <dbReference type="PROSITE" id="PS51464"/>
    </source>
</evidence>
<dbReference type="PANTHER" id="PTHR10937">
    <property type="entry name" value="GLUCOSAMINE--FRUCTOSE-6-PHOSPHATE AMINOTRANSFERASE, ISOMERIZING"/>
    <property type="match status" value="1"/>
</dbReference>
<dbReference type="Proteomes" id="UP000007797">
    <property type="component" value="Unassembled WGS sequence"/>
</dbReference>
<name>F4PNF7_CACFS</name>
<gene>
    <name evidence="2" type="ORF">DFA_05140</name>
</gene>
<sequence length="392" mass="43043">MSEFQNLLSKQPVRLANRNEHPYHMYDMIVSTPDSIDRFWKEERDTLAKVAKTIATTATRVIFVGIGTSYHCALNAKYFFEQVAQLDRSKVSIDAIDSFDFTQRTPYLDATTAVIIFSHRGIKKFSFDSYMKSKQAGSLTVLFTSIESPVVDGLTVVRTSHGEQSSAFTVSHTTSSFGALCLANEVAKVLGNNVSALESELAAFSNTVKSILSNQDSHKLWASRFKNVPWLPFTGYSGNVSNAHEVALKIKEACWKLAEGSQVEQFIHGPFVACGNNTVLTTLISTDDKLDVGRQRSICLLRAVKLVGGQAAAIIQDSENQESIKEVETAVGQDGVVIKVPKSSEPINVLTSLLSLQLITYHISLEVGTNPDVFRKDQPEHSSAFLNSGIVL</sequence>
<dbReference type="SUPFAM" id="SSF53697">
    <property type="entry name" value="SIS domain"/>
    <property type="match status" value="1"/>
</dbReference>
<organism evidence="2 3">
    <name type="scientific">Cavenderia fasciculata</name>
    <name type="common">Slime mold</name>
    <name type="synonym">Dictyostelium fasciculatum</name>
    <dbReference type="NCBI Taxonomy" id="261658"/>
    <lineage>
        <taxon>Eukaryota</taxon>
        <taxon>Amoebozoa</taxon>
        <taxon>Evosea</taxon>
        <taxon>Eumycetozoa</taxon>
        <taxon>Dictyostelia</taxon>
        <taxon>Acytosteliales</taxon>
        <taxon>Cavenderiaceae</taxon>
        <taxon>Cavenderia</taxon>
    </lineage>
</organism>
<dbReference type="InterPro" id="IPR046348">
    <property type="entry name" value="SIS_dom_sf"/>
</dbReference>
<dbReference type="PANTHER" id="PTHR10937:SF0">
    <property type="entry name" value="GLUTAMINE--FRUCTOSE-6-PHOSPHATE TRANSAMINASE (ISOMERIZING)"/>
    <property type="match status" value="1"/>
</dbReference>
<proteinExistence type="predicted"/>
<dbReference type="InterPro" id="IPR001347">
    <property type="entry name" value="SIS_dom"/>
</dbReference>
<dbReference type="GO" id="GO:0097367">
    <property type="term" value="F:carbohydrate derivative binding"/>
    <property type="evidence" value="ECO:0007669"/>
    <property type="project" value="InterPro"/>
</dbReference>
<dbReference type="GO" id="GO:0006487">
    <property type="term" value="P:protein N-linked glycosylation"/>
    <property type="evidence" value="ECO:0007669"/>
    <property type="project" value="TreeGrafter"/>
</dbReference>
<keyword evidence="3" id="KW-1185">Reference proteome</keyword>
<protein>
    <submittedName>
        <fullName evidence="2">Glutamine-fructose-6-phosphate transaminase</fullName>
    </submittedName>
</protein>
<dbReference type="PROSITE" id="PS51464">
    <property type="entry name" value="SIS"/>
    <property type="match status" value="1"/>
</dbReference>
<dbReference type="EMBL" id="GL883008">
    <property type="protein sequence ID" value="EGG23010.1"/>
    <property type="molecule type" value="Genomic_DNA"/>
</dbReference>
<evidence type="ECO:0000313" key="2">
    <source>
        <dbReference type="EMBL" id="EGG23010.1"/>
    </source>
</evidence>
<dbReference type="OrthoDB" id="15235at2759"/>
<feature type="domain" description="SIS" evidence="1">
    <location>
        <begin position="50"/>
        <end position="192"/>
    </location>
</feature>